<name>A0A420I7Q9_9PEZI</name>
<keyword evidence="1" id="KW-1133">Transmembrane helix</keyword>
<keyword evidence="1" id="KW-0472">Membrane</keyword>
<organism evidence="2 3">
    <name type="scientific">Erysiphe neolycopersici</name>
    <dbReference type="NCBI Taxonomy" id="212602"/>
    <lineage>
        <taxon>Eukaryota</taxon>
        <taxon>Fungi</taxon>
        <taxon>Dikarya</taxon>
        <taxon>Ascomycota</taxon>
        <taxon>Pezizomycotina</taxon>
        <taxon>Leotiomycetes</taxon>
        <taxon>Erysiphales</taxon>
        <taxon>Erysiphaceae</taxon>
        <taxon>Erysiphe</taxon>
    </lineage>
</organism>
<dbReference type="Proteomes" id="UP000286134">
    <property type="component" value="Unassembled WGS sequence"/>
</dbReference>
<evidence type="ECO:0000313" key="2">
    <source>
        <dbReference type="EMBL" id="RKF65757.1"/>
    </source>
</evidence>
<keyword evidence="1" id="KW-0812">Transmembrane</keyword>
<evidence type="ECO:0000313" key="3">
    <source>
        <dbReference type="Proteomes" id="UP000286134"/>
    </source>
</evidence>
<protein>
    <submittedName>
        <fullName evidence="2">Uncharacterized protein</fullName>
    </submittedName>
</protein>
<proteinExistence type="predicted"/>
<comment type="caution">
    <text evidence="2">The sequence shown here is derived from an EMBL/GenBank/DDBJ whole genome shotgun (WGS) entry which is preliminary data.</text>
</comment>
<feature type="transmembrane region" description="Helical" evidence="1">
    <location>
        <begin position="68"/>
        <end position="89"/>
    </location>
</feature>
<gene>
    <name evidence="2" type="ORF">OnM2_003029</name>
</gene>
<dbReference type="AlphaFoldDB" id="A0A420I7Q9"/>
<sequence>MDVNSRISTPLKDCKTFDEDLGDVKFNPEDPSHQTNRATTKFVIKCLDSYRELQFKDSDLWEVFREDFTNWTITVGIFTVTKFIIMYLITKLCNDV</sequence>
<evidence type="ECO:0000256" key="1">
    <source>
        <dbReference type="SAM" id="Phobius"/>
    </source>
</evidence>
<accession>A0A420I7Q9</accession>
<keyword evidence="3" id="KW-1185">Reference proteome</keyword>
<dbReference type="EMBL" id="MCFK01000337">
    <property type="protein sequence ID" value="RKF65757.1"/>
    <property type="molecule type" value="Genomic_DNA"/>
</dbReference>
<reference evidence="2 3" key="1">
    <citation type="journal article" date="2018" name="BMC Genomics">
        <title>Comparative genome analyses reveal sequence features reflecting distinct modes of host-adaptation between dicot and monocot powdery mildew.</title>
        <authorList>
            <person name="Wu Y."/>
            <person name="Ma X."/>
            <person name="Pan Z."/>
            <person name="Kale S.D."/>
            <person name="Song Y."/>
            <person name="King H."/>
            <person name="Zhang Q."/>
            <person name="Presley C."/>
            <person name="Deng X."/>
            <person name="Wei C.I."/>
            <person name="Xiao S."/>
        </authorList>
    </citation>
    <scope>NUCLEOTIDE SEQUENCE [LARGE SCALE GENOMIC DNA]</scope>
    <source>
        <strain evidence="2">UMSG2</strain>
    </source>
</reference>